<dbReference type="OrthoDB" id="822156at2"/>
<proteinExistence type="predicted"/>
<protein>
    <recommendedName>
        <fullName evidence="4">DUF2306 domain-containing protein</fullName>
    </recommendedName>
</protein>
<evidence type="ECO:0000313" key="2">
    <source>
        <dbReference type="EMBL" id="AUD01135.1"/>
    </source>
</evidence>
<keyword evidence="1" id="KW-0812">Transmembrane</keyword>
<evidence type="ECO:0000313" key="3">
    <source>
        <dbReference type="Proteomes" id="UP000232883"/>
    </source>
</evidence>
<keyword evidence="1" id="KW-0472">Membrane</keyword>
<gene>
    <name evidence="2" type="ORF">CWM47_04455</name>
</gene>
<name>A0A2K8YU13_9BACT</name>
<dbReference type="KEGG" id="spir:CWM47_04455"/>
<dbReference type="EMBL" id="CP025096">
    <property type="protein sequence ID" value="AUD01135.1"/>
    <property type="molecule type" value="Genomic_DNA"/>
</dbReference>
<evidence type="ECO:0000256" key="1">
    <source>
        <dbReference type="SAM" id="Phobius"/>
    </source>
</evidence>
<evidence type="ECO:0008006" key="4">
    <source>
        <dbReference type="Google" id="ProtNLM"/>
    </source>
</evidence>
<feature type="transmembrane region" description="Helical" evidence="1">
    <location>
        <begin position="7"/>
        <end position="28"/>
    </location>
</feature>
<reference evidence="2 3" key="1">
    <citation type="submission" date="2017-11" db="EMBL/GenBank/DDBJ databases">
        <title>Taxonomic description and genome sequences of Spirosoma HA7 sp. nov., isolated from pollen microhabitat of Corylus avellana.</title>
        <authorList>
            <person name="Ambika Manirajan B."/>
            <person name="Suarez C."/>
            <person name="Ratering S."/>
            <person name="Geissler-Plaum R."/>
            <person name="Cardinale M."/>
            <person name="Sylvia S."/>
        </authorList>
    </citation>
    <scope>NUCLEOTIDE SEQUENCE [LARGE SCALE GENOMIC DNA]</scope>
    <source>
        <strain evidence="2 3">HA7</strain>
    </source>
</reference>
<dbReference type="Proteomes" id="UP000232883">
    <property type="component" value="Chromosome"/>
</dbReference>
<feature type="transmembrane region" description="Helical" evidence="1">
    <location>
        <begin position="40"/>
        <end position="60"/>
    </location>
</feature>
<sequence>MEKVYRNISYLFVAVLFLVFLAFYKTYFGLFPTFTGTTTLVHLHAMTILLWFAMLIGQPILLRTKHIALHRLVGKASYGLVPVLIVCLLLMARQHQMRAQDLILFVYNGFDISLFVLFYTLAITYRHRLAYHARFMVLTILPFLGATIGRIPSFPLSGALLGLLIILGLLLYERFTRKVYKPYLISLAAFIGLLLLCVSLLSSGTELLKMLWNWCFGR</sequence>
<accession>A0A2K8YU13</accession>
<feature type="transmembrane region" description="Helical" evidence="1">
    <location>
        <begin position="104"/>
        <end position="122"/>
    </location>
</feature>
<feature type="transmembrane region" description="Helical" evidence="1">
    <location>
        <begin position="72"/>
        <end position="92"/>
    </location>
</feature>
<feature type="transmembrane region" description="Helical" evidence="1">
    <location>
        <begin position="129"/>
        <end position="148"/>
    </location>
</feature>
<keyword evidence="3" id="KW-1185">Reference proteome</keyword>
<organism evidence="2 3">
    <name type="scientific">Spirosoma pollinicola</name>
    <dbReference type="NCBI Taxonomy" id="2057025"/>
    <lineage>
        <taxon>Bacteria</taxon>
        <taxon>Pseudomonadati</taxon>
        <taxon>Bacteroidota</taxon>
        <taxon>Cytophagia</taxon>
        <taxon>Cytophagales</taxon>
        <taxon>Cytophagaceae</taxon>
        <taxon>Spirosoma</taxon>
    </lineage>
</organism>
<keyword evidence="1" id="KW-1133">Transmembrane helix</keyword>
<feature type="transmembrane region" description="Helical" evidence="1">
    <location>
        <begin position="184"/>
        <end position="204"/>
    </location>
</feature>
<dbReference type="AlphaFoldDB" id="A0A2K8YU13"/>
<dbReference type="RefSeq" id="WP_100986598.1">
    <property type="nucleotide sequence ID" value="NZ_CP025096.1"/>
</dbReference>
<feature type="transmembrane region" description="Helical" evidence="1">
    <location>
        <begin position="154"/>
        <end position="172"/>
    </location>
</feature>